<dbReference type="Proteomes" id="UP000252008">
    <property type="component" value="Unassembled WGS sequence"/>
</dbReference>
<accession>A0A375YN09</accession>
<dbReference type="EMBL" id="UEGS01000001">
    <property type="protein sequence ID" value="SRX82500.1"/>
    <property type="molecule type" value="Genomic_DNA"/>
</dbReference>
<evidence type="ECO:0008006" key="3">
    <source>
        <dbReference type="Google" id="ProtNLM"/>
    </source>
</evidence>
<sequence>MRDAIVDIDVIRDAVALACRAPSLHNSQPWRFVCRGSTVDLFLDAAPAPKYTDPTGRELLISCGAVLDHFRVAMAAAGWRANVDRFPNPNYRDHLASIDFTPVDFVTDAHLDRARAILRRHTDRLPFTAPPDWNDFIAELTDPLVASGVHLHLVPDELHGELARASKLVRAIRRYDSLYHAELLGWTADVVVAEGIPTATLLSPTESERVDIGRDFPSSGDHDRRSTVQTDHARVVVLSTEEATREDAVACGERLSSLLLDATLAGFATCTLSHLTEIPASRDIVAAVTDAALIPQVLVRVGCAPSLARPGPLTPRRRVDDVLQRET</sequence>
<dbReference type="RefSeq" id="WP_083145096.1">
    <property type="nucleotide sequence ID" value="NZ_MVID01000019.1"/>
</dbReference>
<organism evidence="1 2">
    <name type="scientific">Mycolicibacterium parafortuitum</name>
    <name type="common">Mycobacterium parafortuitum</name>
    <dbReference type="NCBI Taxonomy" id="39692"/>
    <lineage>
        <taxon>Bacteria</taxon>
        <taxon>Bacillati</taxon>
        <taxon>Actinomycetota</taxon>
        <taxon>Actinomycetes</taxon>
        <taxon>Mycobacteriales</taxon>
        <taxon>Mycobacteriaceae</taxon>
        <taxon>Mycolicibacterium</taxon>
    </lineage>
</organism>
<dbReference type="Gene3D" id="3.40.109.10">
    <property type="entry name" value="NADH Oxidase"/>
    <property type="match status" value="2"/>
</dbReference>
<dbReference type="GO" id="GO:0016491">
    <property type="term" value="F:oxidoreductase activity"/>
    <property type="evidence" value="ECO:0007669"/>
    <property type="project" value="InterPro"/>
</dbReference>
<dbReference type="NCBIfam" id="NF047509">
    <property type="entry name" value="Rv3131_FMN_oxido"/>
    <property type="match status" value="1"/>
</dbReference>
<dbReference type="InterPro" id="IPR000415">
    <property type="entry name" value="Nitroreductase-like"/>
</dbReference>
<evidence type="ECO:0000313" key="2">
    <source>
        <dbReference type="Proteomes" id="UP000252008"/>
    </source>
</evidence>
<dbReference type="PANTHER" id="PTHR23026:SF123">
    <property type="entry name" value="NAD(P)H NITROREDUCTASE RV3131-RELATED"/>
    <property type="match status" value="1"/>
</dbReference>
<reference evidence="1 2" key="1">
    <citation type="submission" date="2018-05" db="EMBL/GenBank/DDBJ databases">
        <authorList>
            <consortium name="IHU Genomes"/>
        </authorList>
    </citation>
    <scope>NUCLEOTIDE SEQUENCE [LARGE SCALE GENOMIC DNA]</scope>
    <source>
        <strain evidence="1 2">P7335</strain>
    </source>
</reference>
<proteinExistence type="predicted"/>
<dbReference type="SUPFAM" id="SSF55469">
    <property type="entry name" value="FMN-dependent nitroreductase-like"/>
    <property type="match status" value="1"/>
</dbReference>
<dbReference type="InterPro" id="IPR050627">
    <property type="entry name" value="Nitroreductase/BluB"/>
</dbReference>
<dbReference type="STRING" id="39692.BST38_19450"/>
<dbReference type="PANTHER" id="PTHR23026">
    <property type="entry name" value="NADPH NITROREDUCTASE"/>
    <property type="match status" value="1"/>
</dbReference>
<name>A0A375YN09_MYCPF</name>
<gene>
    <name evidence="1" type="ORF">MPP7335_04260</name>
</gene>
<protein>
    <recommendedName>
        <fullName evidence="3">NAD(P)H nitroreductase acg</fullName>
    </recommendedName>
</protein>
<evidence type="ECO:0000313" key="1">
    <source>
        <dbReference type="EMBL" id="SRX82500.1"/>
    </source>
</evidence>
<dbReference type="AlphaFoldDB" id="A0A375YN09"/>
<keyword evidence="2" id="KW-1185">Reference proteome</keyword>